<dbReference type="PROSITE" id="PS50887">
    <property type="entry name" value="GGDEF"/>
    <property type="match status" value="1"/>
</dbReference>
<accession>A0ABQ3C1W6</accession>
<keyword evidence="3" id="KW-0812">Transmembrane</keyword>
<evidence type="ECO:0000313" key="5">
    <source>
        <dbReference type="EMBL" id="GGZ64059.1"/>
    </source>
</evidence>
<evidence type="ECO:0000259" key="4">
    <source>
        <dbReference type="PROSITE" id="PS50887"/>
    </source>
</evidence>
<dbReference type="PANTHER" id="PTHR45138">
    <property type="entry name" value="REGULATORY COMPONENTS OF SENSORY TRANSDUCTION SYSTEM"/>
    <property type="match status" value="1"/>
</dbReference>
<dbReference type="EMBL" id="BMXY01000002">
    <property type="protein sequence ID" value="GGZ64059.1"/>
    <property type="molecule type" value="Genomic_DNA"/>
</dbReference>
<gene>
    <name evidence="5" type="ORF">GCM10008101_17050</name>
</gene>
<dbReference type="Pfam" id="PF00990">
    <property type="entry name" value="GGDEF"/>
    <property type="match status" value="1"/>
</dbReference>
<feature type="transmembrane region" description="Helical" evidence="3">
    <location>
        <begin position="312"/>
        <end position="333"/>
    </location>
</feature>
<keyword evidence="6" id="KW-1185">Reference proteome</keyword>
<comment type="catalytic activity">
    <reaction evidence="2">
        <text>2 GTP = 3',3'-c-di-GMP + 2 diphosphate</text>
        <dbReference type="Rhea" id="RHEA:24898"/>
        <dbReference type="ChEBI" id="CHEBI:33019"/>
        <dbReference type="ChEBI" id="CHEBI:37565"/>
        <dbReference type="ChEBI" id="CHEBI:58805"/>
        <dbReference type="EC" id="2.7.7.65"/>
    </reaction>
</comment>
<evidence type="ECO:0000256" key="1">
    <source>
        <dbReference type="ARBA" id="ARBA00012528"/>
    </source>
</evidence>
<feature type="transmembrane region" description="Helical" evidence="3">
    <location>
        <begin position="158"/>
        <end position="181"/>
    </location>
</feature>
<reference evidence="6" key="1">
    <citation type="journal article" date="2019" name="Int. J. Syst. Evol. Microbiol.">
        <title>The Global Catalogue of Microorganisms (GCM) 10K type strain sequencing project: providing services to taxonomists for standard genome sequencing and annotation.</title>
        <authorList>
            <consortium name="The Broad Institute Genomics Platform"/>
            <consortium name="The Broad Institute Genome Sequencing Center for Infectious Disease"/>
            <person name="Wu L."/>
            <person name="Ma J."/>
        </authorList>
    </citation>
    <scope>NUCLEOTIDE SEQUENCE [LARGE SCALE GENOMIC DNA]</scope>
    <source>
        <strain evidence="6">KCTC 22558</strain>
    </source>
</reference>
<organism evidence="5 6">
    <name type="scientific">Cognatilysobacter xinjiangensis</name>
    <dbReference type="NCBI Taxonomy" id="546892"/>
    <lineage>
        <taxon>Bacteria</taxon>
        <taxon>Pseudomonadati</taxon>
        <taxon>Pseudomonadota</taxon>
        <taxon>Gammaproteobacteria</taxon>
        <taxon>Lysobacterales</taxon>
        <taxon>Lysobacteraceae</taxon>
        <taxon>Cognatilysobacter</taxon>
    </lineage>
</organism>
<sequence length="531" mass="56872">MLLVLAWLAGAAFAAPVVADPDAGIALRGEWRPTRDAAAVQGFDPARLKAFGRPPGGVTVLLYPRDGAWPEGLWVLSVESAAFQRIALDAPGLPLRRSTMLDAGDGRPAFGRIAFDVPRLPPDGAPLRVHVDASDTVPSPMYFVLRDAAAQSRVEAGWLAFATACLVTMLATAVIALFFGLRLRDPAFGWYAAYVTTYALIQATQSGYIVRPLGWDAMAATLPAWGRAVTTLSILSAVLFLDRFAGLGQRLPRLRRVLHGYCALMLVLVTLGYVPGLQAAMRALINPVLILGAPLVLGTAIAAVLRGSRYAAIFLLGWLPLLGVTVLGSLQLYGIAPDWTWSDDAALAVGAFEAIVLSLGLAERAASVRRQRDQARVLAGVDPLTGLLNRRAWREALEACLREPDAAGLSVLYLDLDHFKRVNDRLGHAGGDRVLQLFADVLRHALRADDVIGRYGGEEFVVGLVGGDAQAVAERIRRGLHARSREADMPLTVSIGVTAWRTGEGIDELLRRADAALYAAKHGGRDRVVAG</sequence>
<dbReference type="InterPro" id="IPR011623">
    <property type="entry name" value="7TMR_DISM_rcpt_extracell_dom1"/>
</dbReference>
<dbReference type="Pfam" id="PF07695">
    <property type="entry name" value="7TMR-DISM_7TM"/>
    <property type="match status" value="1"/>
</dbReference>
<dbReference type="InterPro" id="IPR029787">
    <property type="entry name" value="Nucleotide_cyclase"/>
</dbReference>
<dbReference type="SUPFAM" id="SSF55073">
    <property type="entry name" value="Nucleotide cyclase"/>
    <property type="match status" value="1"/>
</dbReference>
<dbReference type="Gene3D" id="3.30.70.270">
    <property type="match status" value="1"/>
</dbReference>
<name>A0ABQ3C1W6_9GAMM</name>
<keyword evidence="3" id="KW-0472">Membrane</keyword>
<dbReference type="SMART" id="SM00267">
    <property type="entry name" value="GGDEF"/>
    <property type="match status" value="1"/>
</dbReference>
<dbReference type="CDD" id="cd01949">
    <property type="entry name" value="GGDEF"/>
    <property type="match status" value="1"/>
</dbReference>
<dbReference type="InterPro" id="IPR050469">
    <property type="entry name" value="Diguanylate_Cyclase"/>
</dbReference>
<dbReference type="InterPro" id="IPR043128">
    <property type="entry name" value="Rev_trsase/Diguanyl_cyclase"/>
</dbReference>
<proteinExistence type="predicted"/>
<feature type="transmembrane region" description="Helical" evidence="3">
    <location>
        <begin position="345"/>
        <end position="362"/>
    </location>
</feature>
<feature type="transmembrane region" description="Helical" evidence="3">
    <location>
        <begin position="224"/>
        <end position="245"/>
    </location>
</feature>
<feature type="transmembrane region" description="Helical" evidence="3">
    <location>
        <begin position="257"/>
        <end position="277"/>
    </location>
</feature>
<dbReference type="NCBIfam" id="TIGR00254">
    <property type="entry name" value="GGDEF"/>
    <property type="match status" value="1"/>
</dbReference>
<feature type="transmembrane region" description="Helical" evidence="3">
    <location>
        <begin position="283"/>
        <end position="305"/>
    </location>
</feature>
<evidence type="ECO:0000313" key="6">
    <source>
        <dbReference type="Proteomes" id="UP000643403"/>
    </source>
</evidence>
<dbReference type="EC" id="2.7.7.65" evidence="1"/>
<feature type="transmembrane region" description="Helical" evidence="3">
    <location>
        <begin position="188"/>
        <end position="204"/>
    </location>
</feature>
<feature type="domain" description="GGDEF" evidence="4">
    <location>
        <begin position="407"/>
        <end position="531"/>
    </location>
</feature>
<dbReference type="InterPro" id="IPR000160">
    <property type="entry name" value="GGDEF_dom"/>
</dbReference>
<protein>
    <recommendedName>
        <fullName evidence="1">diguanylate cyclase</fullName>
        <ecNumber evidence="1">2.7.7.65</ecNumber>
    </recommendedName>
</protein>
<keyword evidence="3" id="KW-1133">Transmembrane helix</keyword>
<evidence type="ECO:0000256" key="2">
    <source>
        <dbReference type="ARBA" id="ARBA00034247"/>
    </source>
</evidence>
<evidence type="ECO:0000256" key="3">
    <source>
        <dbReference type="SAM" id="Phobius"/>
    </source>
</evidence>
<dbReference type="PANTHER" id="PTHR45138:SF9">
    <property type="entry name" value="DIGUANYLATE CYCLASE DGCM-RELATED"/>
    <property type="match status" value="1"/>
</dbReference>
<dbReference type="Proteomes" id="UP000643403">
    <property type="component" value="Unassembled WGS sequence"/>
</dbReference>
<comment type="caution">
    <text evidence="5">The sequence shown here is derived from an EMBL/GenBank/DDBJ whole genome shotgun (WGS) entry which is preliminary data.</text>
</comment>